<name>A0ACC0QE97_9HYPO</name>
<proteinExistence type="predicted"/>
<accession>A0ACC0QE97</accession>
<reference evidence="1" key="1">
    <citation type="submission" date="2022-06" db="EMBL/GenBank/DDBJ databases">
        <title>Fusarium solani species complex genomes reveal bases of compartmentalisation and animal pathogenesis.</title>
        <authorList>
            <person name="Tsai I.J."/>
        </authorList>
    </citation>
    <scope>NUCLEOTIDE SEQUENCE</scope>
    <source>
        <strain evidence="1">Fu6.1</strain>
    </source>
</reference>
<keyword evidence="2" id="KW-1185">Reference proteome</keyword>
<sequence length="336" mass="37740">MRIADTKLEWAFFGVAVVQFVLVTLLQISVLVRYLDWVNPAVYQVPLSYVIPMVFVIPTFGCLFQATVALDTCRIKNKIQIWAQCVINICLSVTAGMQYVQAKDATERILKGHDMFDNPFADNDEPFWKYTQPALIACIVLFSACSILMVALACWLHVEFSWTLYEHAYLVCLKISLLFVILFVVVYGFLNVHYEEPEFGLTMAILPIAVIHAGLAAYCVTNEHKKGMLVVIALHLGLVGYLVSRLTILFGKGLRSKTLMKEEMVLFAAMGLFLSIVSAIAAAICTANFDKGLKPLLLGQESRNLAPPQEFELTRPRPISGVFSRPERMSRRFDID</sequence>
<organism evidence="1 2">
    <name type="scientific">Fusarium keratoplasticum</name>
    <dbReference type="NCBI Taxonomy" id="1328300"/>
    <lineage>
        <taxon>Eukaryota</taxon>
        <taxon>Fungi</taxon>
        <taxon>Dikarya</taxon>
        <taxon>Ascomycota</taxon>
        <taxon>Pezizomycotina</taxon>
        <taxon>Sordariomycetes</taxon>
        <taxon>Hypocreomycetidae</taxon>
        <taxon>Hypocreales</taxon>
        <taxon>Nectriaceae</taxon>
        <taxon>Fusarium</taxon>
        <taxon>Fusarium solani species complex</taxon>
    </lineage>
</organism>
<comment type="caution">
    <text evidence="1">The sequence shown here is derived from an EMBL/GenBank/DDBJ whole genome shotgun (WGS) entry which is preliminary data.</text>
</comment>
<evidence type="ECO:0000313" key="2">
    <source>
        <dbReference type="Proteomes" id="UP001065298"/>
    </source>
</evidence>
<protein>
    <submittedName>
        <fullName evidence="1">Uncharacterized protein</fullName>
    </submittedName>
</protein>
<gene>
    <name evidence="1" type="ORF">NCS57_01295300</name>
</gene>
<dbReference type="EMBL" id="CM046513">
    <property type="protein sequence ID" value="KAI8652318.1"/>
    <property type="molecule type" value="Genomic_DNA"/>
</dbReference>
<evidence type="ECO:0000313" key="1">
    <source>
        <dbReference type="EMBL" id="KAI8652318.1"/>
    </source>
</evidence>
<dbReference type="Proteomes" id="UP001065298">
    <property type="component" value="Chromosome 11"/>
</dbReference>